<reference evidence="2 3" key="1">
    <citation type="submission" date="2017-03" db="EMBL/GenBank/DDBJ databases">
        <title>Complete genome sequence of Blastomonas fulva degrading microcsystin LR.</title>
        <authorList>
            <person name="Lee H.-g."/>
            <person name="Jin L."/>
            <person name="oh H.-M."/>
        </authorList>
    </citation>
    <scope>NUCLEOTIDE SEQUENCE [LARGE SCALE GENOMIC DNA]</scope>
    <source>
        <strain evidence="2 3">T2</strain>
    </source>
</reference>
<keyword evidence="3" id="KW-1185">Reference proteome</keyword>
<proteinExistence type="predicted"/>
<feature type="transmembrane region" description="Helical" evidence="1">
    <location>
        <begin position="422"/>
        <end position="442"/>
    </location>
</feature>
<evidence type="ECO:0000313" key="2">
    <source>
        <dbReference type="EMBL" id="ASR53142.1"/>
    </source>
</evidence>
<sequence>MLGMIALELRVMLRDRAALALLAVLAGALALACLSGAALMQGQIDGRAAAQLRQSEAAEQLRERLADAELPPEEAILTPYRLRQVLIAPLPLLPELSVGRAALDPYTTTVTMRTGRDTLFQRSGLENPELLVRGGIDLGFVVVVLAPLVLIGLLYSLFAADRDSGMARLIVAQAGDPVRLVIARILPRLALVLLMIAAAVLVQLASGPDVAGRWQAASVWLLVAVLFLLLWAACGAWINSLDIGAETAAFTLVALWALVTLVLPAAFSAIVQASYPPPSRFEQIAAARAAEIASTEAYENDHPEIASGEFESRLASIRKTWEVAQKVEAATAPIDRRFTEQLTAQQRFAEALSWASPALVAKHALEEAAGTDSAGGQGFRTASEQYRTALRRFGGEFVERGAILGAADAEEMPRFAWSPVRVMPWGAIATLAALVTGLMLLAGRRFARLKLA</sequence>
<keyword evidence="1" id="KW-0472">Membrane</keyword>
<dbReference type="InterPro" id="IPR021913">
    <property type="entry name" value="DUF3526"/>
</dbReference>
<organism evidence="2 3">
    <name type="scientific">Blastomonas fulva</name>
    <dbReference type="NCBI Taxonomy" id="1550728"/>
    <lineage>
        <taxon>Bacteria</taxon>
        <taxon>Pseudomonadati</taxon>
        <taxon>Pseudomonadota</taxon>
        <taxon>Alphaproteobacteria</taxon>
        <taxon>Sphingomonadales</taxon>
        <taxon>Sphingomonadaceae</taxon>
        <taxon>Blastomonas</taxon>
    </lineage>
</organism>
<evidence type="ECO:0000256" key="1">
    <source>
        <dbReference type="SAM" id="Phobius"/>
    </source>
</evidence>
<feature type="transmembrane region" description="Helical" evidence="1">
    <location>
        <begin position="138"/>
        <end position="160"/>
    </location>
</feature>
<accession>A0ABM6MAQ7</accession>
<dbReference type="Pfam" id="PF12040">
    <property type="entry name" value="DUF3526"/>
    <property type="match status" value="1"/>
</dbReference>
<name>A0ABM6MAQ7_9SPHN</name>
<keyword evidence="1" id="KW-0812">Transmembrane</keyword>
<feature type="transmembrane region" description="Helical" evidence="1">
    <location>
        <begin position="250"/>
        <end position="271"/>
    </location>
</feature>
<evidence type="ECO:0000313" key="3">
    <source>
        <dbReference type="Proteomes" id="UP000258016"/>
    </source>
</evidence>
<dbReference type="Proteomes" id="UP000258016">
    <property type="component" value="Chromosome"/>
</dbReference>
<gene>
    <name evidence="2" type="ORF">B5J99_18145</name>
</gene>
<feature type="transmembrane region" description="Helical" evidence="1">
    <location>
        <begin position="217"/>
        <end position="238"/>
    </location>
</feature>
<evidence type="ECO:0008006" key="4">
    <source>
        <dbReference type="Google" id="ProtNLM"/>
    </source>
</evidence>
<feature type="transmembrane region" description="Helical" evidence="1">
    <location>
        <begin position="181"/>
        <end position="205"/>
    </location>
</feature>
<dbReference type="PANTHER" id="PTHR43471">
    <property type="entry name" value="ABC TRANSPORTER PERMEASE"/>
    <property type="match status" value="1"/>
</dbReference>
<protein>
    <recommendedName>
        <fullName evidence="4">ABC transporter permease</fullName>
    </recommendedName>
</protein>
<keyword evidence="1" id="KW-1133">Transmembrane helix</keyword>
<dbReference type="EMBL" id="CP020083">
    <property type="protein sequence ID" value="ASR53142.1"/>
    <property type="molecule type" value="Genomic_DNA"/>
</dbReference>